<name>A0A3N5YB01_9ALTE</name>
<keyword evidence="1" id="KW-0812">Transmembrane</keyword>
<protein>
    <submittedName>
        <fullName evidence="2">Uncharacterized protein</fullName>
    </submittedName>
</protein>
<evidence type="ECO:0000313" key="2">
    <source>
        <dbReference type="EMBL" id="RPJ66085.1"/>
    </source>
</evidence>
<comment type="caution">
    <text evidence="2">The sequence shown here is derived from an EMBL/GenBank/DDBJ whole genome shotgun (WGS) entry which is preliminary data.</text>
</comment>
<keyword evidence="1" id="KW-0472">Membrane</keyword>
<dbReference type="RefSeq" id="WP_124028715.1">
    <property type="nucleotide sequence ID" value="NZ_JBHRSN010000007.1"/>
</dbReference>
<reference evidence="2 3" key="1">
    <citation type="submission" date="2018-11" db="EMBL/GenBank/DDBJ databases">
        <authorList>
            <person name="Ye M.-Q."/>
            <person name="Du Z.-J."/>
        </authorList>
    </citation>
    <scope>NUCLEOTIDE SEQUENCE [LARGE SCALE GENOMIC DNA]</scope>
    <source>
        <strain evidence="2 3">U0105</strain>
    </source>
</reference>
<sequence length="103" mass="11372">MNGKTLLNRKVIISFTCVLALVILGFFSNEARKEIYFLCGNFKEGISLSSVRSQLDTAKLSSYKLADNQAGKSISHSSWLVLRLASCNINFNEEGIVLYASFG</sequence>
<organism evidence="2 3">
    <name type="scientific">Alteromonas sediminis</name>
    <dbReference type="NCBI Taxonomy" id="2259342"/>
    <lineage>
        <taxon>Bacteria</taxon>
        <taxon>Pseudomonadati</taxon>
        <taxon>Pseudomonadota</taxon>
        <taxon>Gammaproteobacteria</taxon>
        <taxon>Alteromonadales</taxon>
        <taxon>Alteromonadaceae</taxon>
        <taxon>Alteromonas/Salinimonas group</taxon>
        <taxon>Alteromonas</taxon>
    </lineage>
</organism>
<keyword evidence="1" id="KW-1133">Transmembrane helix</keyword>
<accession>A0A3N5YB01</accession>
<feature type="transmembrane region" description="Helical" evidence="1">
    <location>
        <begin position="6"/>
        <end position="27"/>
    </location>
</feature>
<dbReference type="AlphaFoldDB" id="A0A3N5YB01"/>
<gene>
    <name evidence="2" type="ORF">DRW07_14900</name>
</gene>
<dbReference type="OrthoDB" id="6332464at2"/>
<proteinExistence type="predicted"/>
<dbReference type="Proteomes" id="UP000275281">
    <property type="component" value="Unassembled WGS sequence"/>
</dbReference>
<evidence type="ECO:0000256" key="1">
    <source>
        <dbReference type="SAM" id="Phobius"/>
    </source>
</evidence>
<dbReference type="EMBL" id="RPOK01000004">
    <property type="protein sequence ID" value="RPJ66085.1"/>
    <property type="molecule type" value="Genomic_DNA"/>
</dbReference>
<keyword evidence="3" id="KW-1185">Reference proteome</keyword>
<evidence type="ECO:0000313" key="3">
    <source>
        <dbReference type="Proteomes" id="UP000275281"/>
    </source>
</evidence>